<dbReference type="RefSeq" id="WP_171095348.1">
    <property type="nucleotide sequence ID" value="NZ_CP053069.1"/>
</dbReference>
<dbReference type="AlphaFoldDB" id="A0A6M4H0Z2"/>
<dbReference type="Proteomes" id="UP000501534">
    <property type="component" value="Chromosome"/>
</dbReference>
<accession>A0A6M4H0Z2</accession>
<evidence type="ECO:0000313" key="2">
    <source>
        <dbReference type="EMBL" id="QJR12818.1"/>
    </source>
</evidence>
<name>A0A6M4H0Z2_9PROT</name>
<proteinExistence type="predicted"/>
<sequence>MPFRELIGSGFAELPLQVRNVHDDRAQTELVGRCRVERGTGLLSRLFCAVSSLPAAGEDVPVRVTIRRNAEGETWTREFAGNPMISSLRARAGLLEERLGPTTFRFALAADRERISWNVVGVRVLGVPLPASLFSGVRASESVSGDRYRFDVEARLPVVGLLVRYQGTLDAA</sequence>
<protein>
    <recommendedName>
        <fullName evidence="1">DUF4166 domain-containing protein</fullName>
    </recommendedName>
</protein>
<organism evidence="2 3">
    <name type="scientific">Usitatibacter rugosus</name>
    <dbReference type="NCBI Taxonomy" id="2732067"/>
    <lineage>
        <taxon>Bacteria</taxon>
        <taxon>Pseudomonadati</taxon>
        <taxon>Pseudomonadota</taxon>
        <taxon>Betaproteobacteria</taxon>
        <taxon>Nitrosomonadales</taxon>
        <taxon>Usitatibacteraceae</taxon>
        <taxon>Usitatibacter</taxon>
    </lineage>
</organism>
<evidence type="ECO:0000259" key="1">
    <source>
        <dbReference type="Pfam" id="PF13761"/>
    </source>
</evidence>
<gene>
    <name evidence="2" type="ORF">DSM104443_03911</name>
</gene>
<dbReference type="EMBL" id="CP053069">
    <property type="protein sequence ID" value="QJR12818.1"/>
    <property type="molecule type" value="Genomic_DNA"/>
</dbReference>
<feature type="domain" description="DUF4166" evidence="1">
    <location>
        <begin position="14"/>
        <end position="169"/>
    </location>
</feature>
<dbReference type="KEGG" id="uru:DSM104443_03911"/>
<keyword evidence="3" id="KW-1185">Reference proteome</keyword>
<dbReference type="InterPro" id="IPR025311">
    <property type="entry name" value="DUF4166"/>
</dbReference>
<dbReference type="Pfam" id="PF13761">
    <property type="entry name" value="DUF4166"/>
    <property type="match status" value="1"/>
</dbReference>
<reference evidence="2 3" key="1">
    <citation type="submission" date="2020-04" db="EMBL/GenBank/DDBJ databases">
        <title>Usitatibacter rugosus gen. nov., sp. nov. and Usitatibacter palustris sp. nov., novel members of Usitatibacteraceae fam. nov. within the order Nitrosomonadales isolated from soil.</title>
        <authorList>
            <person name="Huber K.J."/>
            <person name="Neumann-Schaal M."/>
            <person name="Geppert A."/>
            <person name="Luckner M."/>
            <person name="Wanner G."/>
            <person name="Overmann J."/>
        </authorList>
    </citation>
    <scope>NUCLEOTIDE SEQUENCE [LARGE SCALE GENOMIC DNA]</scope>
    <source>
        <strain evidence="2 3">0125_3</strain>
    </source>
</reference>
<evidence type="ECO:0000313" key="3">
    <source>
        <dbReference type="Proteomes" id="UP000501534"/>
    </source>
</evidence>